<reference evidence="2" key="1">
    <citation type="journal article" date="2019" name="Int. J. Syst. Evol. Microbiol.">
        <title>The Global Catalogue of Microorganisms (GCM) 10K type strain sequencing project: providing services to taxonomists for standard genome sequencing and annotation.</title>
        <authorList>
            <consortium name="The Broad Institute Genomics Platform"/>
            <consortium name="The Broad Institute Genome Sequencing Center for Infectious Disease"/>
            <person name="Wu L."/>
            <person name="Ma J."/>
        </authorList>
    </citation>
    <scope>NUCLEOTIDE SEQUENCE [LARGE SCALE GENOMIC DNA]</scope>
    <source>
        <strain evidence="2">ZS-35-S2</strain>
    </source>
</reference>
<accession>A0ABW1KSD1</accession>
<gene>
    <name evidence="1" type="ORF">ACFP2T_46490</name>
</gene>
<dbReference type="Proteomes" id="UP001596203">
    <property type="component" value="Unassembled WGS sequence"/>
</dbReference>
<protein>
    <submittedName>
        <fullName evidence="1">Uncharacterized protein</fullName>
    </submittedName>
</protein>
<proteinExistence type="predicted"/>
<evidence type="ECO:0000313" key="2">
    <source>
        <dbReference type="Proteomes" id="UP001596203"/>
    </source>
</evidence>
<evidence type="ECO:0000313" key="1">
    <source>
        <dbReference type="EMBL" id="MFC6023593.1"/>
    </source>
</evidence>
<dbReference type="RefSeq" id="WP_377434090.1">
    <property type="nucleotide sequence ID" value="NZ_JBHSPR010000097.1"/>
</dbReference>
<name>A0ABW1KSD1_9ACTN</name>
<comment type="caution">
    <text evidence="1">The sequence shown here is derived from an EMBL/GenBank/DDBJ whole genome shotgun (WGS) entry which is preliminary data.</text>
</comment>
<keyword evidence="2" id="KW-1185">Reference proteome</keyword>
<sequence length="65" mass="7312">MGYLRRDAAWLYDYVDRIREDARARGLDPTSRPERNVVAGARDLTNALVEQVAQAQTEAGDETSM</sequence>
<organism evidence="1 2">
    <name type="scientific">Plantactinospora solaniradicis</name>
    <dbReference type="NCBI Taxonomy" id="1723736"/>
    <lineage>
        <taxon>Bacteria</taxon>
        <taxon>Bacillati</taxon>
        <taxon>Actinomycetota</taxon>
        <taxon>Actinomycetes</taxon>
        <taxon>Micromonosporales</taxon>
        <taxon>Micromonosporaceae</taxon>
        <taxon>Plantactinospora</taxon>
    </lineage>
</organism>
<dbReference type="EMBL" id="JBHSPR010000097">
    <property type="protein sequence ID" value="MFC6023593.1"/>
    <property type="molecule type" value="Genomic_DNA"/>
</dbReference>